<accession>A0A1I0MUG2</accession>
<keyword evidence="1" id="KW-1133">Transmembrane helix</keyword>
<dbReference type="RefSeq" id="WP_092450486.1">
    <property type="nucleotide sequence ID" value="NZ_FOJI01000002.1"/>
</dbReference>
<dbReference type="EMBL" id="FOJI01000002">
    <property type="protein sequence ID" value="SEV92001.1"/>
    <property type="molecule type" value="Genomic_DNA"/>
</dbReference>
<keyword evidence="1" id="KW-0812">Transmembrane</keyword>
<dbReference type="STRING" id="99656.SAMN05421659_102136"/>
<evidence type="ECO:0000256" key="1">
    <source>
        <dbReference type="SAM" id="Phobius"/>
    </source>
</evidence>
<dbReference type="Proteomes" id="UP000199701">
    <property type="component" value="Unassembled WGS sequence"/>
</dbReference>
<organism evidence="2 3">
    <name type="scientific">[Clostridium] fimetarium</name>
    <dbReference type="NCBI Taxonomy" id="99656"/>
    <lineage>
        <taxon>Bacteria</taxon>
        <taxon>Bacillati</taxon>
        <taxon>Bacillota</taxon>
        <taxon>Clostridia</taxon>
        <taxon>Lachnospirales</taxon>
        <taxon>Lachnospiraceae</taxon>
    </lineage>
</organism>
<keyword evidence="3" id="KW-1185">Reference proteome</keyword>
<evidence type="ECO:0000313" key="2">
    <source>
        <dbReference type="EMBL" id="SEV92001.1"/>
    </source>
</evidence>
<dbReference type="OrthoDB" id="1761263at2"/>
<keyword evidence="1" id="KW-0472">Membrane</keyword>
<gene>
    <name evidence="2" type="ORF">SAMN05421659_102136</name>
</gene>
<dbReference type="SUPFAM" id="SSF69304">
    <property type="entry name" value="Tricorn protease N-terminal domain"/>
    <property type="match status" value="1"/>
</dbReference>
<protein>
    <submittedName>
        <fullName evidence="2">Uncharacterized protein</fullName>
    </submittedName>
</protein>
<name>A0A1I0MUG2_9FIRM</name>
<sequence length="848" mass="94776">MRKSKFKEFKYFVLFIAFITTSIMTFLSINYTLELPISTTMDAATLPIVMMQTESGTLFNELHGYSTDVDASLLNDSITPLPDNKKLKIVINNYGQKVTKLSYKIRKLDDMSLIEDTVVSDYTSDDQVINAMLNIKNLIENDQEYLLEINIGTTDNEQIKYFTKIISSTSIGLQNKIDFVMNFNNATFDQSKLDSIKALIETNKLTGDNSNFGKVNINSSLAQIGWDKLSPTVEKTIIPTIKDINSEVASIYLEYTMAAQGSTGAYDTYKVDEYYRIRQTATTMYLLNFEREANQVFNGINDLDLKSKISLGITSNENVDMISSTKGNYACFVSQGSLWCFNDKEKAFTRIFSFEAEDSDNMRELYNKHNIKIMSVEDNGNVNFMVYGYMNRGAHEGEVGVSLCNYNYEDNQVKELLYVPVNVPYDELKENVGQVGYISENNIFYFLLDNSLYSIDLTSKEVMVEISGLSDETYAISADGKSIAYSLNGKINDTDVIRVFNMSSGGEYQIKADEGDKLKILGYIKSDCIIGFAHKTDIIIENNGFVTFPMYCLNIYDSEFNVIKKYENEGVFVSGASVSGLRINLTRVVKNADGYYESAPIDQLMNRDENQTDSGLSLETATSDNRKKELYINLVNKIANVDNVSIRASKEVVFVSSKSVKVDAKFDDNGRYFVYGFGKFQGSFTNLSTAIANAYDTYGTIVDNKANYIWKRYRNTTAALSDRFSGGVGDSESLGRSVKILLHAAGFDVDASAKLAQGMTALDIINEATTNRALNLKGVSLENILYYISVGTPVVGRIGENSYVMVTSFDAKNVSYFEVSTGNYITLPIAEAGKLFAQFGNVFIAYKG</sequence>
<dbReference type="AlphaFoldDB" id="A0A1I0MUG2"/>
<feature type="transmembrane region" description="Helical" evidence="1">
    <location>
        <begin position="12"/>
        <end position="33"/>
    </location>
</feature>
<proteinExistence type="predicted"/>
<evidence type="ECO:0000313" key="3">
    <source>
        <dbReference type="Proteomes" id="UP000199701"/>
    </source>
</evidence>
<reference evidence="2 3" key="1">
    <citation type="submission" date="2016-10" db="EMBL/GenBank/DDBJ databases">
        <authorList>
            <person name="de Groot N.N."/>
        </authorList>
    </citation>
    <scope>NUCLEOTIDE SEQUENCE [LARGE SCALE GENOMIC DNA]</scope>
    <source>
        <strain evidence="2 3">DSM 9179</strain>
    </source>
</reference>